<reference evidence="10" key="2">
    <citation type="submission" date="2015-01" db="EMBL/GenBank/DDBJ databases">
        <title>Evolutionary Origins and Diversification of the Mycorrhizal Mutualists.</title>
        <authorList>
            <consortium name="DOE Joint Genome Institute"/>
            <consortium name="Mycorrhizal Genomics Consortium"/>
            <person name="Kohler A."/>
            <person name="Kuo A."/>
            <person name="Nagy L.G."/>
            <person name="Floudas D."/>
            <person name="Copeland A."/>
            <person name="Barry K.W."/>
            <person name="Cichocki N."/>
            <person name="Veneault-Fourrey C."/>
            <person name="LaButti K."/>
            <person name="Lindquist E.A."/>
            <person name="Lipzen A."/>
            <person name="Lundell T."/>
            <person name="Morin E."/>
            <person name="Murat C."/>
            <person name="Riley R."/>
            <person name="Ohm R."/>
            <person name="Sun H."/>
            <person name="Tunlid A."/>
            <person name="Henrissat B."/>
            <person name="Grigoriev I.V."/>
            <person name="Hibbett D.S."/>
            <person name="Martin F."/>
        </authorList>
    </citation>
    <scope>NUCLEOTIDE SEQUENCE [LARGE SCALE GENOMIC DNA]</scope>
    <source>
        <strain evidence="10">441</strain>
    </source>
</reference>
<sequence length="199" mass="21671">METYRYPQFDAVVYAAKFKEVKNAEALRSRIVKAASLDGAGAEGEAERDALNFAFVEAKLITSSLHLETAIYQALLSESQGSLRTKTIHSEIIWALNPTNNISEAIKLFGVSSRTTDLILVHAATSNACDVHQKMRNIVEGSLVPMSTIPDSTSWADVKKHYKLNGESALKEVASNGNRERAVIDNIMVSTVAMKSVAA</sequence>
<dbReference type="OrthoDB" id="329139at2759"/>
<evidence type="ECO:0000313" key="9">
    <source>
        <dbReference type="EMBL" id="KIK21943.1"/>
    </source>
</evidence>
<dbReference type="GO" id="GO:0000408">
    <property type="term" value="C:EKC/KEOPS complex"/>
    <property type="evidence" value="ECO:0007669"/>
    <property type="project" value="TreeGrafter"/>
</dbReference>
<comment type="function">
    <text evidence="7">Component of the EKC/KEOPS complex that is required for the formation of a threonylcarbamoyl group on adenosine at position 37 (t(6)A37) in tRNAs that read codons beginning with adenine. The complex is probably involved in the transfer of the threonylcarbamoyl moiety of threonylcarbamoyl-AMP (TC-AMP) to the N6 group of A37. CGI121 acts as an allosteric effector that regulates the t(6)A activity of the complex. The EKC/KEOPS complex also promotes both telomere uncapping and telomere elongation. The complex is required for efficient recruitment of transcriptional coactivators. CGI121 is not required for tRNA modification.</text>
</comment>
<keyword evidence="5" id="KW-0819">tRNA processing</keyword>
<dbReference type="AlphaFoldDB" id="A0A0C9ZQE3"/>
<evidence type="ECO:0000256" key="4">
    <source>
        <dbReference type="ARBA" id="ARBA00016009"/>
    </source>
</evidence>
<dbReference type="SUPFAM" id="SSF143870">
    <property type="entry name" value="PF0523-like"/>
    <property type="match status" value="1"/>
</dbReference>
<dbReference type="Proteomes" id="UP000054018">
    <property type="component" value="Unassembled WGS sequence"/>
</dbReference>
<dbReference type="PANTHER" id="PTHR15840">
    <property type="entry name" value="CGI-121 FAMILY MEMBER"/>
    <property type="match status" value="1"/>
</dbReference>
<keyword evidence="6 8" id="KW-0539">Nucleus</keyword>
<evidence type="ECO:0000256" key="5">
    <source>
        <dbReference type="ARBA" id="ARBA00022694"/>
    </source>
</evidence>
<comment type="similarity">
    <text evidence="2 8">Belongs to the CGI121/TPRKB family.</text>
</comment>
<dbReference type="HOGENOM" id="CLU_065847_1_2_1"/>
<evidence type="ECO:0000256" key="6">
    <source>
        <dbReference type="ARBA" id="ARBA00023242"/>
    </source>
</evidence>
<protein>
    <recommendedName>
        <fullName evidence="4">EKC/KEOPS complex subunit CGI121</fullName>
    </recommendedName>
    <alternativeName>
        <fullName evidence="3">EKC/KEOPS complex subunit cgi121</fullName>
    </alternativeName>
</protein>
<evidence type="ECO:0000256" key="7">
    <source>
        <dbReference type="ARBA" id="ARBA00025043"/>
    </source>
</evidence>
<comment type="subcellular location">
    <subcellularLocation>
        <location evidence="1">Nucleus</location>
    </subcellularLocation>
</comment>
<dbReference type="STRING" id="765257.A0A0C9ZQE3"/>
<organism evidence="9 10">
    <name type="scientific">Pisolithus microcarpus 441</name>
    <dbReference type="NCBI Taxonomy" id="765257"/>
    <lineage>
        <taxon>Eukaryota</taxon>
        <taxon>Fungi</taxon>
        <taxon>Dikarya</taxon>
        <taxon>Basidiomycota</taxon>
        <taxon>Agaricomycotina</taxon>
        <taxon>Agaricomycetes</taxon>
        <taxon>Agaricomycetidae</taxon>
        <taxon>Boletales</taxon>
        <taxon>Sclerodermatineae</taxon>
        <taxon>Pisolithaceae</taxon>
        <taxon>Pisolithus</taxon>
    </lineage>
</organism>
<accession>A0A0C9ZQE3</accession>
<name>A0A0C9ZQE3_9AGAM</name>
<dbReference type="GO" id="GO:0002949">
    <property type="term" value="P:tRNA threonylcarbamoyladenosine modification"/>
    <property type="evidence" value="ECO:0007669"/>
    <property type="project" value="TreeGrafter"/>
</dbReference>
<evidence type="ECO:0000256" key="3">
    <source>
        <dbReference type="ARBA" id="ARBA00015316"/>
    </source>
</evidence>
<evidence type="ECO:0000256" key="8">
    <source>
        <dbReference type="RuleBase" id="RU004398"/>
    </source>
</evidence>
<reference evidence="9 10" key="1">
    <citation type="submission" date="2014-04" db="EMBL/GenBank/DDBJ databases">
        <authorList>
            <consortium name="DOE Joint Genome Institute"/>
            <person name="Kuo A."/>
            <person name="Kohler A."/>
            <person name="Costa M.D."/>
            <person name="Nagy L.G."/>
            <person name="Floudas D."/>
            <person name="Copeland A."/>
            <person name="Barry K.W."/>
            <person name="Cichocki N."/>
            <person name="Veneault-Fourrey C."/>
            <person name="LaButti K."/>
            <person name="Lindquist E.A."/>
            <person name="Lipzen A."/>
            <person name="Lundell T."/>
            <person name="Morin E."/>
            <person name="Murat C."/>
            <person name="Sun H."/>
            <person name="Tunlid A."/>
            <person name="Henrissat B."/>
            <person name="Grigoriev I.V."/>
            <person name="Hibbett D.S."/>
            <person name="Martin F."/>
            <person name="Nordberg H.P."/>
            <person name="Cantor M.N."/>
            <person name="Hua S.X."/>
        </authorList>
    </citation>
    <scope>NUCLEOTIDE SEQUENCE [LARGE SCALE GENOMIC DNA]</scope>
    <source>
        <strain evidence="9 10">441</strain>
    </source>
</reference>
<dbReference type="Pfam" id="PF08617">
    <property type="entry name" value="CGI-121"/>
    <property type="match status" value="1"/>
</dbReference>
<dbReference type="GO" id="GO:0005829">
    <property type="term" value="C:cytosol"/>
    <property type="evidence" value="ECO:0007669"/>
    <property type="project" value="TreeGrafter"/>
</dbReference>
<dbReference type="Gene3D" id="3.30.2380.10">
    <property type="entry name" value="CGI121/TPRKB"/>
    <property type="match status" value="1"/>
</dbReference>
<evidence type="ECO:0000313" key="10">
    <source>
        <dbReference type="Proteomes" id="UP000054018"/>
    </source>
</evidence>
<dbReference type="EMBL" id="KN833745">
    <property type="protein sequence ID" value="KIK21943.1"/>
    <property type="molecule type" value="Genomic_DNA"/>
</dbReference>
<gene>
    <name evidence="9" type="ORF">PISMIDRAFT_532551</name>
</gene>
<dbReference type="GO" id="GO:0005634">
    <property type="term" value="C:nucleus"/>
    <property type="evidence" value="ECO:0007669"/>
    <property type="project" value="UniProtKB-SubCell"/>
</dbReference>
<keyword evidence="10" id="KW-1185">Reference proteome</keyword>
<dbReference type="InterPro" id="IPR013926">
    <property type="entry name" value="CGI121/TPRKB"/>
</dbReference>
<dbReference type="InterPro" id="IPR036504">
    <property type="entry name" value="CGI121/TPRKB_sf"/>
</dbReference>
<proteinExistence type="inferred from homology"/>
<dbReference type="PANTHER" id="PTHR15840:SF10">
    <property type="entry name" value="EKC_KEOPS COMPLEX SUBUNIT TPRKB"/>
    <property type="match status" value="1"/>
</dbReference>
<evidence type="ECO:0000256" key="2">
    <source>
        <dbReference type="ARBA" id="ARBA00005546"/>
    </source>
</evidence>
<evidence type="ECO:0000256" key="1">
    <source>
        <dbReference type="ARBA" id="ARBA00004123"/>
    </source>
</evidence>